<dbReference type="SMART" id="SM00100">
    <property type="entry name" value="cNMP"/>
    <property type="match status" value="1"/>
</dbReference>
<dbReference type="AlphaFoldDB" id="X1BAC5"/>
<dbReference type="InterPro" id="IPR014710">
    <property type="entry name" value="RmlC-like_jellyroll"/>
</dbReference>
<dbReference type="InterPro" id="IPR000595">
    <property type="entry name" value="cNMP-bd_dom"/>
</dbReference>
<dbReference type="InterPro" id="IPR018490">
    <property type="entry name" value="cNMP-bd_dom_sf"/>
</dbReference>
<evidence type="ECO:0000259" key="2">
    <source>
        <dbReference type="PROSITE" id="PS50042"/>
    </source>
</evidence>
<keyword evidence="1" id="KW-1133">Transmembrane helix</keyword>
<organism evidence="3">
    <name type="scientific">marine sediment metagenome</name>
    <dbReference type="NCBI Taxonomy" id="412755"/>
    <lineage>
        <taxon>unclassified sequences</taxon>
        <taxon>metagenomes</taxon>
        <taxon>ecological metagenomes</taxon>
    </lineage>
</organism>
<keyword evidence="1" id="KW-0812">Transmembrane</keyword>
<sequence length="202" mass="23373">MTPEHEKKFRSLRNVSIFDDFSDEQLTEISSRFTELKLEPWQPLFSDREPEEDFYIILSGRVIISDGLEEGEQQKLSPGDFFIEEELLYGQPVNAYITTDEPTELLHLETGEFYRLISQFQQIKPWFARSPESQWLVRTRNFDWVSEEEVITYVARKHEAVFLFSLIGPVVFFLAALAIIFVVSTADTSDTIWTTGAVCSLG</sequence>
<reference evidence="3" key="1">
    <citation type="journal article" date="2014" name="Front. Microbiol.">
        <title>High frequency of phylogenetically diverse reductive dehalogenase-homologous genes in deep subseafloor sedimentary metagenomes.</title>
        <authorList>
            <person name="Kawai M."/>
            <person name="Futagami T."/>
            <person name="Toyoda A."/>
            <person name="Takaki Y."/>
            <person name="Nishi S."/>
            <person name="Hori S."/>
            <person name="Arai W."/>
            <person name="Tsubouchi T."/>
            <person name="Morono Y."/>
            <person name="Uchiyama I."/>
            <person name="Ito T."/>
            <person name="Fujiyama A."/>
            <person name="Inagaki F."/>
            <person name="Takami H."/>
        </authorList>
    </citation>
    <scope>NUCLEOTIDE SEQUENCE</scope>
    <source>
        <strain evidence="3">Expedition CK06-06</strain>
    </source>
</reference>
<feature type="non-terminal residue" evidence="3">
    <location>
        <position position="202"/>
    </location>
</feature>
<evidence type="ECO:0000313" key="3">
    <source>
        <dbReference type="EMBL" id="GAG78227.1"/>
    </source>
</evidence>
<dbReference type="PROSITE" id="PS50042">
    <property type="entry name" value="CNMP_BINDING_3"/>
    <property type="match status" value="1"/>
</dbReference>
<dbReference type="CDD" id="cd00038">
    <property type="entry name" value="CAP_ED"/>
    <property type="match status" value="1"/>
</dbReference>
<proteinExistence type="predicted"/>
<feature type="domain" description="Cyclic nucleotide-binding" evidence="2">
    <location>
        <begin position="17"/>
        <end position="117"/>
    </location>
</feature>
<accession>X1BAC5</accession>
<gene>
    <name evidence="3" type="ORF">S01H4_35374</name>
</gene>
<dbReference type="Pfam" id="PF00027">
    <property type="entry name" value="cNMP_binding"/>
    <property type="match status" value="1"/>
</dbReference>
<name>X1BAC5_9ZZZZ</name>
<feature type="transmembrane region" description="Helical" evidence="1">
    <location>
        <begin position="161"/>
        <end position="183"/>
    </location>
</feature>
<dbReference type="SUPFAM" id="SSF51206">
    <property type="entry name" value="cAMP-binding domain-like"/>
    <property type="match status" value="1"/>
</dbReference>
<protein>
    <recommendedName>
        <fullName evidence="2">Cyclic nucleotide-binding domain-containing protein</fullName>
    </recommendedName>
</protein>
<keyword evidence="1" id="KW-0472">Membrane</keyword>
<evidence type="ECO:0000256" key="1">
    <source>
        <dbReference type="SAM" id="Phobius"/>
    </source>
</evidence>
<dbReference type="EMBL" id="BART01018803">
    <property type="protein sequence ID" value="GAG78227.1"/>
    <property type="molecule type" value="Genomic_DNA"/>
</dbReference>
<dbReference type="Gene3D" id="2.60.120.10">
    <property type="entry name" value="Jelly Rolls"/>
    <property type="match status" value="1"/>
</dbReference>
<comment type="caution">
    <text evidence="3">The sequence shown here is derived from an EMBL/GenBank/DDBJ whole genome shotgun (WGS) entry which is preliminary data.</text>
</comment>